<dbReference type="InterPro" id="IPR012337">
    <property type="entry name" value="RNaseH-like_sf"/>
</dbReference>
<comment type="caution">
    <text evidence="2">The sequence shown here is derived from an EMBL/GenBank/DDBJ whole genome shotgun (WGS) entry which is preliminary data.</text>
</comment>
<dbReference type="SUPFAM" id="SSF53098">
    <property type="entry name" value="Ribonuclease H-like"/>
    <property type="match status" value="1"/>
</dbReference>
<dbReference type="EMBL" id="QJKJ01003282">
    <property type="protein sequence ID" value="RDX99189.1"/>
    <property type="molecule type" value="Genomic_DNA"/>
</dbReference>
<protein>
    <recommendedName>
        <fullName evidence="4">Pol polyprotein</fullName>
    </recommendedName>
</protein>
<proteinExistence type="predicted"/>
<feature type="compositionally biased region" description="Low complexity" evidence="1">
    <location>
        <begin position="91"/>
        <end position="102"/>
    </location>
</feature>
<gene>
    <name evidence="2" type="ORF">CR513_17793</name>
</gene>
<organism evidence="2 3">
    <name type="scientific">Mucuna pruriens</name>
    <name type="common">Velvet bean</name>
    <name type="synonym">Dolichos pruriens</name>
    <dbReference type="NCBI Taxonomy" id="157652"/>
    <lineage>
        <taxon>Eukaryota</taxon>
        <taxon>Viridiplantae</taxon>
        <taxon>Streptophyta</taxon>
        <taxon>Embryophyta</taxon>
        <taxon>Tracheophyta</taxon>
        <taxon>Spermatophyta</taxon>
        <taxon>Magnoliopsida</taxon>
        <taxon>eudicotyledons</taxon>
        <taxon>Gunneridae</taxon>
        <taxon>Pentapetalae</taxon>
        <taxon>rosids</taxon>
        <taxon>fabids</taxon>
        <taxon>Fabales</taxon>
        <taxon>Fabaceae</taxon>
        <taxon>Papilionoideae</taxon>
        <taxon>50 kb inversion clade</taxon>
        <taxon>NPAAA clade</taxon>
        <taxon>indigoferoid/millettioid clade</taxon>
        <taxon>Phaseoleae</taxon>
        <taxon>Mucuna</taxon>
    </lineage>
</organism>
<keyword evidence="3" id="KW-1185">Reference proteome</keyword>
<reference evidence="2" key="1">
    <citation type="submission" date="2018-05" db="EMBL/GenBank/DDBJ databases">
        <title>Draft genome of Mucuna pruriens seed.</title>
        <authorList>
            <person name="Nnadi N.E."/>
            <person name="Vos R."/>
            <person name="Hasami M.H."/>
            <person name="Devisetty U.K."/>
            <person name="Aguiy J.C."/>
        </authorList>
    </citation>
    <scope>NUCLEOTIDE SEQUENCE [LARGE SCALE GENOMIC DNA]</scope>
    <source>
        <strain evidence="2">JCA_2017</strain>
    </source>
</reference>
<evidence type="ECO:0008006" key="4">
    <source>
        <dbReference type="Google" id="ProtNLM"/>
    </source>
</evidence>
<feature type="region of interest" description="Disordered" evidence="1">
    <location>
        <begin position="68"/>
        <end position="102"/>
    </location>
</feature>
<evidence type="ECO:0000313" key="2">
    <source>
        <dbReference type="EMBL" id="RDX99189.1"/>
    </source>
</evidence>
<sequence length="102" mass="11345">MWGINVNGPIEPKVSNRHRFILVAIDYFTKWVEAASYPTVTCNMVVWFIKKNIICRYGLPGHITTNNGANLNNKNTLPKSSGRGRTGRGRVGLAAARPAELY</sequence>
<dbReference type="AlphaFoldDB" id="A0A371H8Q6"/>
<evidence type="ECO:0000256" key="1">
    <source>
        <dbReference type="SAM" id="MobiDB-lite"/>
    </source>
</evidence>
<accession>A0A371H8Q6</accession>
<feature type="non-terminal residue" evidence="2">
    <location>
        <position position="1"/>
    </location>
</feature>
<dbReference type="GO" id="GO:0003676">
    <property type="term" value="F:nucleic acid binding"/>
    <property type="evidence" value="ECO:0007669"/>
    <property type="project" value="InterPro"/>
</dbReference>
<evidence type="ECO:0000313" key="3">
    <source>
        <dbReference type="Proteomes" id="UP000257109"/>
    </source>
</evidence>
<dbReference type="OrthoDB" id="1731372at2759"/>
<dbReference type="InterPro" id="IPR036397">
    <property type="entry name" value="RNaseH_sf"/>
</dbReference>
<dbReference type="STRING" id="157652.A0A371H8Q6"/>
<name>A0A371H8Q6_MUCPR</name>
<dbReference type="Gene3D" id="3.30.420.10">
    <property type="entry name" value="Ribonuclease H-like superfamily/Ribonuclease H"/>
    <property type="match status" value="1"/>
</dbReference>
<dbReference type="Proteomes" id="UP000257109">
    <property type="component" value="Unassembled WGS sequence"/>
</dbReference>